<evidence type="ECO:0000256" key="3">
    <source>
        <dbReference type="PIRSR" id="PIRSR017388-2"/>
    </source>
</evidence>
<evidence type="ECO:0000313" key="6">
    <source>
        <dbReference type="Proteomes" id="UP000027936"/>
    </source>
</evidence>
<reference evidence="5 6" key="1">
    <citation type="submission" date="2014-04" db="EMBL/GenBank/DDBJ databases">
        <title>Draft genome sequence of Bacillus azotoformans MEV2011, a (co-) denitrifying strain unable to grow in the presence of oxygen.</title>
        <authorList>
            <person name="Nielsen M."/>
            <person name="Schreiber L."/>
            <person name="Finster K."/>
            <person name="Schramm A."/>
        </authorList>
    </citation>
    <scope>NUCLEOTIDE SEQUENCE [LARGE SCALE GENOMIC DNA]</scope>
    <source>
        <strain evidence="5 6">MEV2011</strain>
    </source>
</reference>
<protein>
    <submittedName>
        <fullName evidence="5">Esterase/lipase</fullName>
    </submittedName>
</protein>
<dbReference type="EMBL" id="JJRY01000006">
    <property type="protein sequence ID" value="KEF38811.1"/>
    <property type="molecule type" value="Genomic_DNA"/>
</dbReference>
<accession>A0A072NMX5</accession>
<evidence type="ECO:0000256" key="1">
    <source>
        <dbReference type="ARBA" id="ARBA00022801"/>
    </source>
</evidence>
<name>A0A072NMX5_SCHAZ</name>
<dbReference type="InterPro" id="IPR029058">
    <property type="entry name" value="AB_hydrolase_fold"/>
</dbReference>
<feature type="binding site" evidence="3">
    <location>
        <position position="83"/>
    </location>
    <ligand>
        <name>substrate</name>
    </ligand>
</feature>
<organism evidence="5 6">
    <name type="scientific">Schinkia azotoformans MEV2011</name>
    <dbReference type="NCBI Taxonomy" id="1348973"/>
    <lineage>
        <taxon>Bacteria</taxon>
        <taxon>Bacillati</taxon>
        <taxon>Bacillota</taxon>
        <taxon>Bacilli</taxon>
        <taxon>Bacillales</taxon>
        <taxon>Bacillaceae</taxon>
        <taxon>Calidifontibacillus/Schinkia group</taxon>
        <taxon>Schinkia</taxon>
    </lineage>
</organism>
<dbReference type="PANTHER" id="PTHR43798:SF31">
    <property type="entry name" value="AB HYDROLASE SUPERFAMILY PROTEIN YCLE"/>
    <property type="match status" value="1"/>
</dbReference>
<feature type="domain" description="Serine aminopeptidase S33" evidence="4">
    <location>
        <begin position="38"/>
        <end position="218"/>
    </location>
</feature>
<dbReference type="GO" id="GO:0016020">
    <property type="term" value="C:membrane"/>
    <property type="evidence" value="ECO:0007669"/>
    <property type="project" value="TreeGrafter"/>
</dbReference>
<feature type="active site" description="Charge relay system" evidence="2">
    <location>
        <position position="211"/>
    </location>
</feature>
<feature type="active site" description="Nucleophile" evidence="2">
    <location>
        <position position="82"/>
    </location>
</feature>
<dbReference type="PIRSF" id="PIRSF017388">
    <property type="entry name" value="Esterase_lipase"/>
    <property type="match status" value="1"/>
</dbReference>
<dbReference type="AlphaFoldDB" id="A0A072NMX5"/>
<evidence type="ECO:0000256" key="2">
    <source>
        <dbReference type="PIRSR" id="PIRSR017388-1"/>
    </source>
</evidence>
<keyword evidence="1" id="KW-0378">Hydrolase</keyword>
<comment type="caution">
    <text evidence="5">The sequence shown here is derived from an EMBL/GenBank/DDBJ whole genome shotgun (WGS) entry which is preliminary data.</text>
</comment>
<proteinExistence type="predicted"/>
<evidence type="ECO:0000259" key="4">
    <source>
        <dbReference type="Pfam" id="PF12146"/>
    </source>
</evidence>
<dbReference type="GO" id="GO:0052689">
    <property type="term" value="F:carboxylic ester hydrolase activity"/>
    <property type="evidence" value="ECO:0007669"/>
    <property type="project" value="InterPro"/>
</dbReference>
<dbReference type="Gene3D" id="3.40.50.1820">
    <property type="entry name" value="alpha/beta hydrolase"/>
    <property type="match status" value="1"/>
</dbReference>
<dbReference type="ESTHER" id="bacaz-a0a072nmx5">
    <property type="family name" value="CarbLipBact_2"/>
</dbReference>
<dbReference type="Pfam" id="PF12146">
    <property type="entry name" value="Hydrolase_4"/>
    <property type="match status" value="1"/>
</dbReference>
<dbReference type="Proteomes" id="UP000027936">
    <property type="component" value="Unassembled WGS sequence"/>
</dbReference>
<evidence type="ECO:0000313" key="5">
    <source>
        <dbReference type="EMBL" id="KEF38811.1"/>
    </source>
</evidence>
<dbReference type="PATRIC" id="fig|1348973.3.peg.1973"/>
<gene>
    <name evidence="5" type="ORF">M670_02025</name>
</gene>
<sequence>MRNMIGCLCIHGFTGSPFEVEPLGNFLKENTSWIVETPTLPGHGGELARLRGVAYQDWVQEAEQSLQGMLAKCSTVYLVGFSMGGVISGYLATKYPVKKLVLLSAAAYYINPKQLLQDIKEMATEGMRGTLGNNELFQRYRKKIKETPLTATFQFQRLVKELRPTLSQIEVPTLIVQGELDGIVPVKSASFLYNTIPSNEREIVYLPKSKHLVCHDEDRDQLFTTVEKFLIK</sequence>
<dbReference type="InterPro" id="IPR050266">
    <property type="entry name" value="AB_hydrolase_sf"/>
</dbReference>
<dbReference type="SUPFAM" id="SSF53474">
    <property type="entry name" value="alpha/beta-Hydrolases"/>
    <property type="match status" value="1"/>
</dbReference>
<dbReference type="InterPro" id="IPR022742">
    <property type="entry name" value="Hydrolase_4"/>
</dbReference>
<dbReference type="PANTHER" id="PTHR43798">
    <property type="entry name" value="MONOACYLGLYCEROL LIPASE"/>
    <property type="match status" value="1"/>
</dbReference>
<feature type="binding site" evidence="3">
    <location>
        <position position="13"/>
    </location>
    <ligand>
        <name>substrate</name>
    </ligand>
</feature>
<feature type="active site" description="Charge relay system" evidence="2">
    <location>
        <position position="181"/>
    </location>
</feature>
<dbReference type="InterPro" id="IPR012354">
    <property type="entry name" value="Esterase_lipase"/>
</dbReference>